<dbReference type="Proteomes" id="UP000887579">
    <property type="component" value="Unplaced"/>
</dbReference>
<name>A0AC34F8H9_9BILA</name>
<sequence length="870" mass="99154">MDTESQRRILNHVRIEQLLRRGENHLHKIFRERWEIYCKLNNKVNKWNDDEASGKELIVLCASAAPAMKDLLKSGNIEIWDITLTNLAIQSVSKEIRKFGGQTDKNEDKMINALREVRNVFKHGQSELSDDEFVKFWDELQDILINLGDDVIEINMLKEKLKELGQTKIIEINSPEPKSKFIKLKEEGNRLFKDEKYNEAIKIYDKILTLSQLLPENQATIFSNRSVAYLKLNDEKYLKMAKRDAEWAIQLWPCWWRGYYRLGQAEAKLGEFEEAMKSLEKAMALNPESKEVFDELSAVRRQHGIISREEHFNPSSQTKSHDIVMKEISERLGISNDKIKNLFKEFPMEGQYGDIFKAHQFRDGEGVPQDYTKAASYYAKAAAAGNPEGMYNLAQLYETGKGVKRDFDESLRWLLKAANGKALIMYGSGVAEAQHTLGLKYTEGVGVEQNFKTAAEWYEKAVKNGFPASANNLGILYKRGQGVERDLKKAFQYFKISAQGGDTAGMGNLAHCYFTATGTDSIVPTKEMNAEGMKWLRIAAEKGDLVAARQLEKREQLNEDEAMMGSLINFFFTSGGSGGPKANPLDEKQFGKDVENAAKNGSIIAKRQLEIWKNLHIAMEAFKQNNPEKLICSLSKAIRLDHQIMHPQNLRFIYFHAIALCMQEKPTEECLKALDEFLALAPKDHDKVPACHYRKASYYFVAKQHDKFLASVKDGLEAEKFQLPCFLPYQFPSKDMMMKIYSLGKIPGDKKNVNVEKEEIKAGPSAIRQINNIINDPMRKLMITKNREYFVNIINLSKNKNCILTNNVPNPPKSPAPPRLAALKPIMLKDIDTTKEKVYDGYVLEAKIIDWPVLIKSIATVIQDENGDVQ</sequence>
<proteinExistence type="predicted"/>
<evidence type="ECO:0000313" key="2">
    <source>
        <dbReference type="WBParaSite" id="ES5_v2.g13458.t1"/>
    </source>
</evidence>
<dbReference type="WBParaSite" id="ES5_v2.g13458.t1">
    <property type="protein sequence ID" value="ES5_v2.g13458.t1"/>
    <property type="gene ID" value="ES5_v2.g13458"/>
</dbReference>
<protein>
    <submittedName>
        <fullName evidence="2">Uncharacterized protein</fullName>
    </submittedName>
</protein>
<organism evidence="1 2">
    <name type="scientific">Panagrolaimus sp. ES5</name>
    <dbReference type="NCBI Taxonomy" id="591445"/>
    <lineage>
        <taxon>Eukaryota</taxon>
        <taxon>Metazoa</taxon>
        <taxon>Ecdysozoa</taxon>
        <taxon>Nematoda</taxon>
        <taxon>Chromadorea</taxon>
        <taxon>Rhabditida</taxon>
        <taxon>Tylenchina</taxon>
        <taxon>Panagrolaimomorpha</taxon>
        <taxon>Panagrolaimoidea</taxon>
        <taxon>Panagrolaimidae</taxon>
        <taxon>Panagrolaimus</taxon>
    </lineage>
</organism>
<accession>A0AC34F8H9</accession>
<evidence type="ECO:0000313" key="1">
    <source>
        <dbReference type="Proteomes" id="UP000887579"/>
    </source>
</evidence>
<reference evidence="2" key="1">
    <citation type="submission" date="2022-11" db="UniProtKB">
        <authorList>
            <consortium name="WormBaseParasite"/>
        </authorList>
    </citation>
    <scope>IDENTIFICATION</scope>
</reference>